<feature type="compositionally biased region" description="Basic and acidic residues" evidence="3">
    <location>
        <begin position="429"/>
        <end position="439"/>
    </location>
</feature>
<dbReference type="InterPro" id="IPR005467">
    <property type="entry name" value="His_kinase_dom"/>
</dbReference>
<dbReference type="CDD" id="cd17546">
    <property type="entry name" value="REC_hyHK_CKI1_RcsC-like"/>
    <property type="match status" value="1"/>
</dbReference>
<sequence>MVTFEHDACEKIPLIRLPTAMPAKFSSETSIRVSEVHRVREVYKYLPPFAAPLIPPREQNDKNAESSKNYPKAFSSSDRALNAFAQLGALRLRARRAMISLVDRTHEYILAESTKTLSSQNDDVHDDGDSLWLGLRTIPREDSLCAAVINTPRSESQRNDTEFRPKVIPKVINDLSGETLRFDPNIIGCPKIRFVATVPIRSRQGFDIGAYSVFDDIPRNGLLPEELEFLTDITDTVMEHLENIAVKRDHQRGEKMVKGLGLFVEGHSSIKSWWLRTRNDRETSVRGKDSYATRSVGNPTVPTEASLENLAIVGPEANSSSANRFQKMEELTSLLPTSSSPPSNLCNGLPLRPGGENNESNNHSYVQVRNISPCFKEQLDQPSTLNSPIHSPQIPLDSPSNETPRSSLSKSLDQAHTPMTPRDTTINDVKARSPSEKAEVLKRMLSRASNLIRESTDVEGVIFFDAKESSFGRQSSLNDQERTAGLHDAAQISSSEDASRTSSRHDTSDSVDGRDSDRGPEVKAQSSQTRMCEVLAYSTASRCTLRGDTSFPEHLTVKENFVRRLLKRHPHGKVFAFDEGGHMSSSEDEILDAAPTGEISVVAETSQNSICKKASSKVMEGRTMLQIFPGARYVMILPLWDSHSERWFASTMLWTSDPTRVLSLDDDLNYVAAFGNSIMAEVSRLEIVASDQTKTALISSISHELRSPLQGIQGSIELLQDTQISTYQRSALETIGHCSTTLLDTLTNVLDYAKINNFTTAQKTEQRVVRNSSKRRRAVPAEKFQIYGTISLTSDLDIASITEDVINGIYAGHIHVIHSNPHDTYTDVDYLNSPTNSDFQGTKDSAPLAVILDVDHKSNWTFLTQPGAWKRILMNIFGNALKYTTSGLIKVSLGCKTVTSKNSRVNQALVTLTISDTGRGIAEDFLKRQIYTPFAQEDSLTPGAGLGLSIVRQIVGALDGKIDVFSIQGTGTVVNVVLKLDQSQPQFGDLPRMPNNIEKARSYTHGLELVLIGMEISPPEPEKKAGGESSHDISVGPAISRMARNWFGMKLSEAVGLDAMSADVFMVTSEKFYELENHWKTLYSETTGDNHKKHLIVLTGFEQSERRTLFETHQNIHFLSNPIGPKKLADCFLSIFERSSSRNNNSFLTMPPNPRRTTSPALNTSSAKPEHNRSLSEILLTTKPIALLVEDNTINMKILIACMKKLSVQYYCAVNGLHAVTTYQNARVKPDIIFMDISMPIMNGFEASRKIRGLEKKEGWKASVIVAVTGLASDESQREAYSSGINLFMSKPVPLKELGKIVVEMEKESERRGSG</sequence>
<dbReference type="InterPro" id="IPR004358">
    <property type="entry name" value="Sig_transdc_His_kin-like_C"/>
</dbReference>
<dbReference type="InterPro" id="IPR036097">
    <property type="entry name" value="HisK_dim/P_sf"/>
</dbReference>
<name>A0A384JLK1_BOTFB</name>
<evidence type="ECO:0000313" key="6">
    <source>
        <dbReference type="EMBL" id="ATZ51475.1"/>
    </source>
</evidence>
<dbReference type="Gene3D" id="3.30.565.10">
    <property type="entry name" value="Histidine kinase-like ATPase, C-terminal domain"/>
    <property type="match status" value="1"/>
</dbReference>
<dbReference type="InterPro" id="IPR036890">
    <property type="entry name" value="HATPase_C_sf"/>
</dbReference>
<dbReference type="GO" id="GO:0000155">
    <property type="term" value="F:phosphorelay sensor kinase activity"/>
    <property type="evidence" value="ECO:0007669"/>
    <property type="project" value="InterPro"/>
</dbReference>
<evidence type="ECO:0000256" key="1">
    <source>
        <dbReference type="ARBA" id="ARBA00022553"/>
    </source>
</evidence>
<accession>A0A384JLK1</accession>
<dbReference type="InterPro" id="IPR050956">
    <property type="entry name" value="2C_system_His_kinase"/>
</dbReference>
<dbReference type="SUPFAM" id="SSF52172">
    <property type="entry name" value="CheY-like"/>
    <property type="match status" value="1"/>
</dbReference>
<dbReference type="Pfam" id="PF02518">
    <property type="entry name" value="HATPase_c"/>
    <property type="match status" value="1"/>
</dbReference>
<feature type="region of interest" description="Disordered" evidence="3">
    <location>
        <begin position="472"/>
        <end position="529"/>
    </location>
</feature>
<keyword evidence="7" id="KW-1185">Reference proteome</keyword>
<feature type="region of interest" description="Disordered" evidence="3">
    <location>
        <begin position="378"/>
        <end position="439"/>
    </location>
</feature>
<dbReference type="RefSeq" id="XP_024549614.1">
    <property type="nucleotide sequence ID" value="XM_024693825.1"/>
</dbReference>
<proteinExistence type="predicted"/>
<dbReference type="InterPro" id="IPR011006">
    <property type="entry name" value="CheY-like_superfamily"/>
</dbReference>
<dbReference type="VEuPathDB" id="FungiDB:Bcin07g01060"/>
<dbReference type="OrthoDB" id="303614at2759"/>
<feature type="domain" description="Response regulatory" evidence="5">
    <location>
        <begin position="1185"/>
        <end position="1306"/>
    </location>
</feature>
<dbReference type="PROSITE" id="PS50109">
    <property type="entry name" value="HIS_KIN"/>
    <property type="match status" value="1"/>
</dbReference>
<evidence type="ECO:0000256" key="3">
    <source>
        <dbReference type="SAM" id="MobiDB-lite"/>
    </source>
</evidence>
<reference evidence="6 7" key="2">
    <citation type="journal article" date="2012" name="Eukaryot. Cell">
        <title>Genome update of Botrytis cinerea strains B05.10 and T4.</title>
        <authorList>
            <person name="Staats M."/>
            <person name="van Kan J.A."/>
        </authorList>
    </citation>
    <scope>NUCLEOTIDE SEQUENCE [LARGE SCALE GENOMIC DNA]</scope>
    <source>
        <strain evidence="6 7">B05.10</strain>
    </source>
</reference>
<dbReference type="GeneID" id="5432032"/>
<organism evidence="6 7">
    <name type="scientific">Botryotinia fuckeliana (strain B05.10)</name>
    <name type="common">Noble rot fungus</name>
    <name type="synonym">Botrytis cinerea</name>
    <dbReference type="NCBI Taxonomy" id="332648"/>
    <lineage>
        <taxon>Eukaryota</taxon>
        <taxon>Fungi</taxon>
        <taxon>Dikarya</taxon>
        <taxon>Ascomycota</taxon>
        <taxon>Pezizomycotina</taxon>
        <taxon>Leotiomycetes</taxon>
        <taxon>Helotiales</taxon>
        <taxon>Sclerotiniaceae</taxon>
        <taxon>Botrytis</taxon>
    </lineage>
</organism>
<dbReference type="Pfam" id="PF00072">
    <property type="entry name" value="Response_reg"/>
    <property type="match status" value="1"/>
</dbReference>
<feature type="compositionally biased region" description="Polar residues" evidence="3">
    <location>
        <begin position="398"/>
        <end position="414"/>
    </location>
</feature>
<dbReference type="SUPFAM" id="SSF55874">
    <property type="entry name" value="ATPase domain of HSP90 chaperone/DNA topoisomerase II/histidine kinase"/>
    <property type="match status" value="1"/>
</dbReference>
<dbReference type="Gene3D" id="1.10.287.130">
    <property type="match status" value="1"/>
</dbReference>
<dbReference type="InterPro" id="IPR001789">
    <property type="entry name" value="Sig_transdc_resp-reg_receiver"/>
</dbReference>
<feature type="compositionally biased region" description="Polar residues" evidence="3">
    <location>
        <begin position="1155"/>
        <end position="1167"/>
    </location>
</feature>
<evidence type="ECO:0000256" key="2">
    <source>
        <dbReference type="PROSITE-ProRule" id="PRU00169"/>
    </source>
</evidence>
<evidence type="ECO:0000313" key="7">
    <source>
        <dbReference type="Proteomes" id="UP000001798"/>
    </source>
</evidence>
<dbReference type="EMBL" id="CP009811">
    <property type="protein sequence ID" value="ATZ51475.1"/>
    <property type="molecule type" value="Genomic_DNA"/>
</dbReference>
<reference evidence="6 7" key="3">
    <citation type="journal article" date="2017" name="Mol. Plant Pathol.">
        <title>A gapless genome sequence of the fungus Botrytis cinerea.</title>
        <authorList>
            <person name="Van Kan J.A."/>
            <person name="Stassen J.H."/>
            <person name="Mosbach A."/>
            <person name="Van Der Lee T.A."/>
            <person name="Faino L."/>
            <person name="Farmer A.D."/>
            <person name="Papasotiriou D.G."/>
            <person name="Zhou S."/>
            <person name="Seidl M.F."/>
            <person name="Cottam E."/>
            <person name="Edel D."/>
            <person name="Hahn M."/>
            <person name="Schwartz D.C."/>
            <person name="Dietrich R.A."/>
            <person name="Widdison S."/>
            <person name="Scalliet G."/>
        </authorList>
    </citation>
    <scope>NUCLEOTIDE SEQUENCE [LARGE SCALE GENOMIC DNA]</scope>
    <source>
        <strain evidence="6 7">B05.10</strain>
    </source>
</reference>
<gene>
    <name evidence="6" type="ORF">BCIN_07g01060</name>
</gene>
<feature type="compositionally biased region" description="Polar residues" evidence="3">
    <location>
        <begin position="380"/>
        <end position="390"/>
    </location>
</feature>
<feature type="modified residue" description="4-aspartylphosphate" evidence="2">
    <location>
        <position position="1236"/>
    </location>
</feature>
<dbReference type="PANTHER" id="PTHR43719:SF69">
    <property type="entry name" value="HISTIDINE KINASE G7"/>
    <property type="match status" value="1"/>
</dbReference>
<dbReference type="SMART" id="SM00388">
    <property type="entry name" value="HisKA"/>
    <property type="match status" value="1"/>
</dbReference>
<dbReference type="KEGG" id="bfu:BCIN_07g01060"/>
<feature type="compositionally biased region" description="Low complexity" evidence="3">
    <location>
        <begin position="333"/>
        <end position="343"/>
    </location>
</feature>
<dbReference type="InterPro" id="IPR003661">
    <property type="entry name" value="HisK_dim/P_dom"/>
</dbReference>
<dbReference type="CDD" id="cd00082">
    <property type="entry name" value="HisKA"/>
    <property type="match status" value="1"/>
</dbReference>
<dbReference type="PRINTS" id="PR00344">
    <property type="entry name" value="BCTRLSENSOR"/>
</dbReference>
<dbReference type="SUPFAM" id="SSF55781">
    <property type="entry name" value="GAF domain-like"/>
    <property type="match status" value="1"/>
</dbReference>
<dbReference type="Proteomes" id="UP000001798">
    <property type="component" value="Chromosome 7"/>
</dbReference>
<feature type="compositionally biased region" description="Basic and acidic residues" evidence="3">
    <location>
        <begin position="497"/>
        <end position="521"/>
    </location>
</feature>
<dbReference type="PROSITE" id="PS50110">
    <property type="entry name" value="RESPONSE_REGULATORY"/>
    <property type="match status" value="1"/>
</dbReference>
<dbReference type="SMART" id="SM00387">
    <property type="entry name" value="HATPase_c"/>
    <property type="match status" value="1"/>
</dbReference>
<keyword evidence="1 2" id="KW-0597">Phosphoprotein</keyword>
<dbReference type="Gene3D" id="3.40.50.2300">
    <property type="match status" value="1"/>
</dbReference>
<dbReference type="PANTHER" id="PTHR43719">
    <property type="entry name" value="TWO-COMPONENT HISTIDINE KINASE"/>
    <property type="match status" value="1"/>
</dbReference>
<feature type="region of interest" description="Disordered" evidence="3">
    <location>
        <begin position="333"/>
        <end position="362"/>
    </location>
</feature>
<dbReference type="SUPFAM" id="SSF47384">
    <property type="entry name" value="Homodimeric domain of signal transducing histidine kinase"/>
    <property type="match status" value="1"/>
</dbReference>
<dbReference type="SMART" id="SM00448">
    <property type="entry name" value="REC"/>
    <property type="match status" value="1"/>
</dbReference>
<dbReference type="InterPro" id="IPR003594">
    <property type="entry name" value="HATPase_dom"/>
</dbReference>
<dbReference type="Pfam" id="PF00512">
    <property type="entry name" value="HisKA"/>
    <property type="match status" value="1"/>
</dbReference>
<protein>
    <submittedName>
        <fullName evidence="6">Uncharacterized protein</fullName>
    </submittedName>
</protein>
<feature type="region of interest" description="Disordered" evidence="3">
    <location>
        <begin position="1144"/>
        <end position="1170"/>
    </location>
</feature>
<feature type="region of interest" description="Disordered" evidence="3">
    <location>
        <begin position="54"/>
        <end position="73"/>
    </location>
</feature>
<feature type="domain" description="Histidine kinase" evidence="4">
    <location>
        <begin position="700"/>
        <end position="982"/>
    </location>
</feature>
<evidence type="ECO:0000259" key="5">
    <source>
        <dbReference type="PROSITE" id="PS50110"/>
    </source>
</evidence>
<reference evidence="6 7" key="1">
    <citation type="journal article" date="2011" name="PLoS Genet.">
        <title>Genomic analysis of the necrotrophic fungal pathogens Sclerotinia sclerotiorum and Botrytis cinerea.</title>
        <authorList>
            <person name="Amselem J."/>
            <person name="Cuomo C.A."/>
            <person name="van Kan J.A."/>
            <person name="Viaud M."/>
            <person name="Benito E.P."/>
            <person name="Couloux A."/>
            <person name="Coutinho P.M."/>
            <person name="de Vries R.P."/>
            <person name="Dyer P.S."/>
            <person name="Fillinger S."/>
            <person name="Fournier E."/>
            <person name="Gout L."/>
            <person name="Hahn M."/>
            <person name="Kohn L."/>
            <person name="Lapalu N."/>
            <person name="Plummer K.M."/>
            <person name="Pradier J.M."/>
            <person name="Quevillon E."/>
            <person name="Sharon A."/>
            <person name="Simon A."/>
            <person name="ten Have A."/>
            <person name="Tudzynski B."/>
            <person name="Tudzynski P."/>
            <person name="Wincker P."/>
            <person name="Andrew M."/>
            <person name="Anthouard V."/>
            <person name="Beever R.E."/>
            <person name="Beffa R."/>
            <person name="Benoit I."/>
            <person name="Bouzid O."/>
            <person name="Brault B."/>
            <person name="Chen Z."/>
            <person name="Choquer M."/>
            <person name="Collemare J."/>
            <person name="Cotton P."/>
            <person name="Danchin E.G."/>
            <person name="Da Silva C."/>
            <person name="Gautier A."/>
            <person name="Giraud C."/>
            <person name="Giraud T."/>
            <person name="Gonzalez C."/>
            <person name="Grossetete S."/>
            <person name="Guldener U."/>
            <person name="Henrissat B."/>
            <person name="Howlett B.J."/>
            <person name="Kodira C."/>
            <person name="Kretschmer M."/>
            <person name="Lappartient A."/>
            <person name="Leroch M."/>
            <person name="Levis C."/>
            <person name="Mauceli E."/>
            <person name="Neuveglise C."/>
            <person name="Oeser B."/>
            <person name="Pearson M."/>
            <person name="Poulain J."/>
            <person name="Poussereau N."/>
            <person name="Quesneville H."/>
            <person name="Rascle C."/>
            <person name="Schumacher J."/>
            <person name="Segurens B."/>
            <person name="Sexton A."/>
            <person name="Silva E."/>
            <person name="Sirven C."/>
            <person name="Soanes D.M."/>
            <person name="Talbot N.J."/>
            <person name="Templeton M."/>
            <person name="Yandava C."/>
            <person name="Yarden O."/>
            <person name="Zeng Q."/>
            <person name="Rollins J.A."/>
            <person name="Lebrun M.H."/>
            <person name="Dickman M."/>
        </authorList>
    </citation>
    <scope>NUCLEOTIDE SEQUENCE [LARGE SCALE GENOMIC DNA]</scope>
    <source>
        <strain evidence="6 7">B05.10</strain>
    </source>
</reference>
<evidence type="ECO:0000259" key="4">
    <source>
        <dbReference type="PROSITE" id="PS50109"/>
    </source>
</evidence>